<evidence type="ECO:0000313" key="3">
    <source>
        <dbReference type="EMBL" id="HBP31739.1"/>
    </source>
</evidence>
<name>A0A356LLJ2_9BURK</name>
<gene>
    <name evidence="3" type="ORF">DD666_20305</name>
</gene>
<feature type="chain" id="PRO_5016576919" evidence="2">
    <location>
        <begin position="25"/>
        <end position="317"/>
    </location>
</feature>
<dbReference type="Gene3D" id="3.40.190.10">
    <property type="entry name" value="Periplasmic binding protein-like II"/>
    <property type="match status" value="1"/>
</dbReference>
<sequence length="317" mass="33816">MRLSPFFFLLTCAVALGLAPAAHAEVSFSERPIRLIVPSSPGSGLDNLARTFAPRMGQTLKQSVVVENLAGASNISGTRELVRAKPDGYTLELISSNHAVNPSLHKNLPYDSVTDITTVSNLVTSPLVVAVPNSSPYKTLGELIAAAKKEPKRLNYGSAGVGTALHLAGVLFEKRAGVQMTHIPYKGGNTIVNDLVSNQIQVAFLAVASVSEQIKGGMLRGLAVTSSKRSQILPDLPTLTEAGVADYVYEPWLGMIAPANLPDDIRDKLQATVKDVFATSEVKDKLERLGFNIVVSDPQTFGKTIQNDIDESAALLK</sequence>
<dbReference type="PANTHER" id="PTHR42928:SF5">
    <property type="entry name" value="BLR1237 PROTEIN"/>
    <property type="match status" value="1"/>
</dbReference>
<evidence type="ECO:0000313" key="4">
    <source>
        <dbReference type="Proteomes" id="UP000264036"/>
    </source>
</evidence>
<dbReference type="SUPFAM" id="SSF53850">
    <property type="entry name" value="Periplasmic binding protein-like II"/>
    <property type="match status" value="1"/>
</dbReference>
<dbReference type="PIRSF" id="PIRSF017082">
    <property type="entry name" value="YflP"/>
    <property type="match status" value="1"/>
</dbReference>
<dbReference type="Gene3D" id="3.40.190.150">
    <property type="entry name" value="Bordetella uptake gene, domain 1"/>
    <property type="match status" value="1"/>
</dbReference>
<feature type="signal peptide" evidence="2">
    <location>
        <begin position="1"/>
        <end position="24"/>
    </location>
</feature>
<organism evidence="3 4">
    <name type="scientific">Advenella kashmirensis</name>
    <dbReference type="NCBI Taxonomy" id="310575"/>
    <lineage>
        <taxon>Bacteria</taxon>
        <taxon>Pseudomonadati</taxon>
        <taxon>Pseudomonadota</taxon>
        <taxon>Betaproteobacteria</taxon>
        <taxon>Burkholderiales</taxon>
        <taxon>Alcaligenaceae</taxon>
    </lineage>
</organism>
<accession>A0A356LLJ2</accession>
<dbReference type="Pfam" id="PF03401">
    <property type="entry name" value="TctC"/>
    <property type="match status" value="1"/>
</dbReference>
<protein>
    <submittedName>
        <fullName evidence="3">ABC transporter substrate-binding protein</fullName>
    </submittedName>
</protein>
<dbReference type="InterPro" id="IPR042100">
    <property type="entry name" value="Bug_dom1"/>
</dbReference>
<keyword evidence="2" id="KW-0732">Signal</keyword>
<evidence type="ECO:0000256" key="1">
    <source>
        <dbReference type="ARBA" id="ARBA00006987"/>
    </source>
</evidence>
<reference evidence="3 4" key="1">
    <citation type="journal article" date="2018" name="Nat. Biotechnol.">
        <title>A standardized bacterial taxonomy based on genome phylogeny substantially revises the tree of life.</title>
        <authorList>
            <person name="Parks D.H."/>
            <person name="Chuvochina M."/>
            <person name="Waite D.W."/>
            <person name="Rinke C."/>
            <person name="Skarshewski A."/>
            <person name="Chaumeil P.A."/>
            <person name="Hugenholtz P."/>
        </authorList>
    </citation>
    <scope>NUCLEOTIDE SEQUENCE [LARGE SCALE GENOMIC DNA]</scope>
    <source>
        <strain evidence="3">UBA10707</strain>
    </source>
</reference>
<dbReference type="PANTHER" id="PTHR42928">
    <property type="entry name" value="TRICARBOXYLATE-BINDING PROTEIN"/>
    <property type="match status" value="1"/>
</dbReference>
<comment type="similarity">
    <text evidence="1">Belongs to the UPF0065 (bug) family.</text>
</comment>
<comment type="caution">
    <text evidence="3">The sequence shown here is derived from an EMBL/GenBank/DDBJ whole genome shotgun (WGS) entry which is preliminary data.</text>
</comment>
<dbReference type="EMBL" id="DOEK01000044">
    <property type="protein sequence ID" value="HBP31739.1"/>
    <property type="molecule type" value="Genomic_DNA"/>
</dbReference>
<dbReference type="CDD" id="cd13578">
    <property type="entry name" value="PBP2_Bug27"/>
    <property type="match status" value="1"/>
</dbReference>
<proteinExistence type="inferred from homology"/>
<dbReference type="InterPro" id="IPR005064">
    <property type="entry name" value="BUG"/>
</dbReference>
<dbReference type="Proteomes" id="UP000264036">
    <property type="component" value="Unassembled WGS sequence"/>
</dbReference>
<evidence type="ECO:0000256" key="2">
    <source>
        <dbReference type="SAM" id="SignalP"/>
    </source>
</evidence>
<dbReference type="AlphaFoldDB" id="A0A356LLJ2"/>